<dbReference type="EMBL" id="BAABLV010000036">
    <property type="protein sequence ID" value="GAA4903583.1"/>
    <property type="molecule type" value="Genomic_DNA"/>
</dbReference>
<feature type="region of interest" description="Disordered" evidence="8">
    <location>
        <begin position="196"/>
        <end position="236"/>
    </location>
</feature>
<keyword evidence="4" id="KW-0132">Cell division</keyword>
<dbReference type="Gene3D" id="1.20.5.1700">
    <property type="match status" value="1"/>
</dbReference>
<evidence type="ECO:0000256" key="8">
    <source>
        <dbReference type="SAM" id="MobiDB-lite"/>
    </source>
</evidence>
<gene>
    <name evidence="9" type="ORF">GCM10025789_23180</name>
</gene>
<reference evidence="10" key="1">
    <citation type="journal article" date="2019" name="Int. J. Syst. Evol. Microbiol.">
        <title>The Global Catalogue of Microorganisms (GCM) 10K type strain sequencing project: providing services to taxonomists for standard genome sequencing and annotation.</title>
        <authorList>
            <consortium name="The Broad Institute Genomics Platform"/>
            <consortium name="The Broad Institute Genome Sequencing Center for Infectious Disease"/>
            <person name="Wu L."/>
            <person name="Ma J."/>
        </authorList>
    </citation>
    <scope>NUCLEOTIDE SEQUENCE [LARGE SCALE GENOMIC DNA]</scope>
    <source>
        <strain evidence="10">JCM 19125</strain>
    </source>
</reference>
<feature type="compositionally biased region" description="Basic and acidic residues" evidence="8">
    <location>
        <begin position="286"/>
        <end position="308"/>
    </location>
</feature>
<dbReference type="InterPro" id="IPR007793">
    <property type="entry name" value="DivIVA_fam"/>
</dbReference>
<dbReference type="RefSeq" id="WP_345583008.1">
    <property type="nucleotide sequence ID" value="NZ_BAABLV010000036.1"/>
</dbReference>
<dbReference type="InterPro" id="IPR019933">
    <property type="entry name" value="DivIVA_domain"/>
</dbReference>
<dbReference type="Proteomes" id="UP001501521">
    <property type="component" value="Unassembled WGS sequence"/>
</dbReference>
<feature type="compositionally biased region" description="Basic and acidic residues" evidence="8">
    <location>
        <begin position="227"/>
        <end position="236"/>
    </location>
</feature>
<evidence type="ECO:0000256" key="6">
    <source>
        <dbReference type="ARBA" id="ARBA00023306"/>
    </source>
</evidence>
<evidence type="ECO:0000256" key="5">
    <source>
        <dbReference type="ARBA" id="ARBA00023054"/>
    </source>
</evidence>
<dbReference type="Gene3D" id="6.10.250.660">
    <property type="match status" value="1"/>
</dbReference>
<evidence type="ECO:0000256" key="3">
    <source>
        <dbReference type="ARBA" id="ARBA00022490"/>
    </source>
</evidence>
<keyword evidence="10" id="KW-1185">Reference proteome</keyword>
<sequence>MSLTLDEVRQIRFRMSRRGETGYQVGDVDTFIDKVELTFDEFEKERERMRRELDSVQSTSVQPAVVDDSELRAALQDKDNQIASLRGEIDRLNAALSSSGDSSAAHQAAAEERVRQLSAENDQLRSQLEQVRAEYDRARSERVTQVSGGTENITVTTSEEAAPAVTRLLQMATDQATTLVNEAQAEAQRKIAEAEQRATEIKTDARTKAERVESEARVNAEQMTSEAESRAADIDRQATERRHELFSALEREQGELTHKVDALRSFESSYRKNLTGSLQRFLASLNDDRPEPHDVPELAQQRHSETPRLDALAGGDQR</sequence>
<proteinExistence type="predicted"/>
<keyword evidence="6" id="KW-0131">Cell cycle</keyword>
<comment type="caution">
    <text evidence="9">The sequence shown here is derived from an EMBL/GenBank/DDBJ whole genome shotgun (WGS) entry which is preliminary data.</text>
</comment>
<evidence type="ECO:0000313" key="10">
    <source>
        <dbReference type="Proteomes" id="UP001501521"/>
    </source>
</evidence>
<accession>A0ABP9FPP6</accession>
<keyword evidence="5" id="KW-0175">Coiled coil</keyword>
<comment type="subcellular location">
    <subcellularLocation>
        <location evidence="1">Cytoplasm</location>
    </subcellularLocation>
</comment>
<dbReference type="PANTHER" id="PTHR35794">
    <property type="entry name" value="CELL DIVISION PROTEIN DIVIVA"/>
    <property type="match status" value="1"/>
</dbReference>
<organism evidence="9 10">
    <name type="scientific">Tessaracoccus lubricantis</name>
    <dbReference type="NCBI Taxonomy" id="545543"/>
    <lineage>
        <taxon>Bacteria</taxon>
        <taxon>Bacillati</taxon>
        <taxon>Actinomycetota</taxon>
        <taxon>Actinomycetes</taxon>
        <taxon>Propionibacteriales</taxon>
        <taxon>Propionibacteriaceae</taxon>
        <taxon>Tessaracoccus</taxon>
    </lineage>
</organism>
<dbReference type="NCBIfam" id="TIGR03544">
    <property type="entry name" value="DivI1A_domain"/>
    <property type="match status" value="1"/>
</dbReference>
<evidence type="ECO:0000256" key="4">
    <source>
        <dbReference type="ARBA" id="ARBA00022618"/>
    </source>
</evidence>
<feature type="compositionally biased region" description="Basic and acidic residues" evidence="8">
    <location>
        <begin position="196"/>
        <end position="218"/>
    </location>
</feature>
<feature type="region of interest" description="Disordered" evidence="8">
    <location>
        <begin position="98"/>
        <end position="122"/>
    </location>
</feature>
<protein>
    <recommendedName>
        <fullName evidence="2">Cell wall synthesis protein Wag31</fullName>
    </recommendedName>
    <alternativeName>
        <fullName evidence="7">Antigen 84</fullName>
    </alternativeName>
</protein>
<evidence type="ECO:0000256" key="7">
    <source>
        <dbReference type="ARBA" id="ARBA00031737"/>
    </source>
</evidence>
<keyword evidence="3" id="KW-0963">Cytoplasm</keyword>
<dbReference type="PANTHER" id="PTHR35794:SF1">
    <property type="entry name" value="CELL CYCLE PROTEIN GPSB"/>
    <property type="match status" value="1"/>
</dbReference>
<evidence type="ECO:0000256" key="1">
    <source>
        <dbReference type="ARBA" id="ARBA00004496"/>
    </source>
</evidence>
<name>A0ABP9FPP6_9ACTN</name>
<evidence type="ECO:0000313" key="9">
    <source>
        <dbReference type="EMBL" id="GAA4903583.1"/>
    </source>
</evidence>
<feature type="region of interest" description="Disordered" evidence="8">
    <location>
        <begin position="285"/>
        <end position="318"/>
    </location>
</feature>
<evidence type="ECO:0000256" key="2">
    <source>
        <dbReference type="ARBA" id="ARBA00018787"/>
    </source>
</evidence>
<feature type="compositionally biased region" description="Low complexity" evidence="8">
    <location>
        <begin position="98"/>
        <end position="108"/>
    </location>
</feature>